<dbReference type="InterPro" id="IPR000713">
    <property type="entry name" value="Mur_ligase_N"/>
</dbReference>
<keyword evidence="7 14" id="KW-0547">Nucleotide-binding</keyword>
<comment type="catalytic activity">
    <reaction evidence="13 14">
        <text>UDP-N-acetyl-alpha-D-muramate + L-alanine + ATP = UDP-N-acetyl-alpha-D-muramoyl-L-alanine + ADP + phosphate + H(+)</text>
        <dbReference type="Rhea" id="RHEA:23372"/>
        <dbReference type="ChEBI" id="CHEBI:15378"/>
        <dbReference type="ChEBI" id="CHEBI:30616"/>
        <dbReference type="ChEBI" id="CHEBI:43474"/>
        <dbReference type="ChEBI" id="CHEBI:57972"/>
        <dbReference type="ChEBI" id="CHEBI:70757"/>
        <dbReference type="ChEBI" id="CHEBI:83898"/>
        <dbReference type="ChEBI" id="CHEBI:456216"/>
        <dbReference type="EC" id="6.3.2.8"/>
    </reaction>
</comment>
<dbReference type="HOGENOM" id="CLU_028104_2_2_9"/>
<evidence type="ECO:0000256" key="3">
    <source>
        <dbReference type="ARBA" id="ARBA00012211"/>
    </source>
</evidence>
<keyword evidence="11 14" id="KW-0131">Cell cycle</keyword>
<dbReference type="NCBIfam" id="TIGR01082">
    <property type="entry name" value="murC"/>
    <property type="match status" value="1"/>
</dbReference>
<keyword evidence="8 14" id="KW-0067">ATP-binding</keyword>
<dbReference type="InterPro" id="IPR005758">
    <property type="entry name" value="UDP-N-AcMur_Ala_ligase_MurC"/>
</dbReference>
<evidence type="ECO:0000256" key="5">
    <source>
        <dbReference type="ARBA" id="ARBA00022598"/>
    </source>
</evidence>
<comment type="function">
    <text evidence="14">Cell wall formation.</text>
</comment>
<dbReference type="GO" id="GO:0051301">
    <property type="term" value="P:cell division"/>
    <property type="evidence" value="ECO:0007669"/>
    <property type="project" value="UniProtKB-KW"/>
</dbReference>
<dbReference type="PANTHER" id="PTHR43445:SF3">
    <property type="entry name" value="UDP-N-ACETYLMURAMATE--L-ALANINE LIGASE"/>
    <property type="match status" value="1"/>
</dbReference>
<evidence type="ECO:0000256" key="6">
    <source>
        <dbReference type="ARBA" id="ARBA00022618"/>
    </source>
</evidence>
<keyword evidence="9 14" id="KW-0133">Cell shape</keyword>
<organism evidence="18 19">
    <name type="scientific">Thermacetogenium phaeum (strain ATCC BAA-254 / DSM 26808 / PB)</name>
    <dbReference type="NCBI Taxonomy" id="1089553"/>
    <lineage>
        <taxon>Bacteria</taxon>
        <taxon>Bacillati</taxon>
        <taxon>Bacillota</taxon>
        <taxon>Clostridia</taxon>
        <taxon>Thermoanaerobacterales</taxon>
        <taxon>Thermoanaerobacteraceae</taxon>
        <taxon>Thermacetogenium</taxon>
    </lineage>
</organism>
<comment type="similarity">
    <text evidence="14">Belongs to the MurCDEF family.</text>
</comment>
<feature type="binding site" evidence="14">
    <location>
        <begin position="111"/>
        <end position="117"/>
    </location>
    <ligand>
        <name>ATP</name>
        <dbReference type="ChEBI" id="CHEBI:30616"/>
    </ligand>
</feature>
<dbReference type="GO" id="GO:0009252">
    <property type="term" value="P:peptidoglycan biosynthetic process"/>
    <property type="evidence" value="ECO:0007669"/>
    <property type="project" value="UniProtKB-UniRule"/>
</dbReference>
<evidence type="ECO:0000256" key="8">
    <source>
        <dbReference type="ARBA" id="ARBA00022840"/>
    </source>
</evidence>
<dbReference type="EC" id="6.3.2.8" evidence="3 14"/>
<dbReference type="InterPro" id="IPR036615">
    <property type="entry name" value="Mur_ligase_C_dom_sf"/>
</dbReference>
<dbReference type="Gene3D" id="3.90.190.20">
    <property type="entry name" value="Mur ligase, C-terminal domain"/>
    <property type="match status" value="1"/>
</dbReference>
<evidence type="ECO:0000256" key="1">
    <source>
        <dbReference type="ARBA" id="ARBA00004496"/>
    </source>
</evidence>
<feature type="domain" description="Mur ligase C-terminal" evidence="16">
    <location>
        <begin position="309"/>
        <end position="438"/>
    </location>
</feature>
<evidence type="ECO:0000313" key="19">
    <source>
        <dbReference type="Proteomes" id="UP000000467"/>
    </source>
</evidence>
<keyword evidence="10 14" id="KW-0573">Peptidoglycan synthesis</keyword>
<evidence type="ECO:0000259" key="16">
    <source>
        <dbReference type="Pfam" id="PF02875"/>
    </source>
</evidence>
<keyword evidence="5 14" id="KW-0436">Ligase</keyword>
<evidence type="ECO:0000256" key="12">
    <source>
        <dbReference type="ARBA" id="ARBA00023316"/>
    </source>
</evidence>
<sequence>MDVRWYHFIGIGGVGMSGLARVLLDRGMKVSGSDLAASPIIDKLRQLGAHVAIGHAAENIVEGIDEVVVSSAVHPSNIELSTARQKGIPVITRGGLLARVMDDYKSIAVTGAHGKTTTSAMIALVLKKNGLDPTYLIGGQVSELGGNAGSGRGEYLVAESDESDGSFLKQEPYAAVITNIDDDHLDYYKSLDGILQAFQDFLARLQRTGFAVLCTDNENVQKLDTSSVEAVTYGLNGSPNFQAKNVVCKGFASESEVFQDGRLLGKLSLSVPGLHNVQNALAAIAVGMRLGLDFSSIARALSCFRGVERRFQLVAQYDGVWIVDDYAHHPSEIRELVKTGLGIKRGRMIVVFQPHRYTRTKLLKEGFGRSFRGSDLVIITDIYSAGEPPLNGVSADLIVKELRKNGQDVIFIKDLDGVVKYLLRELRSGDLILTVGAGNVWTVGRNLALNLTRRSAEK</sequence>
<dbReference type="GO" id="GO:0005737">
    <property type="term" value="C:cytoplasm"/>
    <property type="evidence" value="ECO:0007669"/>
    <property type="project" value="UniProtKB-SubCell"/>
</dbReference>
<dbReference type="InterPro" id="IPR036565">
    <property type="entry name" value="Mur-like_cat_sf"/>
</dbReference>
<dbReference type="GO" id="GO:0008360">
    <property type="term" value="P:regulation of cell shape"/>
    <property type="evidence" value="ECO:0007669"/>
    <property type="project" value="UniProtKB-KW"/>
</dbReference>
<evidence type="ECO:0000259" key="15">
    <source>
        <dbReference type="Pfam" id="PF01225"/>
    </source>
</evidence>
<proteinExistence type="inferred from homology"/>
<dbReference type="GO" id="GO:0005524">
    <property type="term" value="F:ATP binding"/>
    <property type="evidence" value="ECO:0007669"/>
    <property type="project" value="UniProtKB-UniRule"/>
</dbReference>
<dbReference type="STRING" id="1089553.Tph_c12650"/>
<evidence type="ECO:0000256" key="13">
    <source>
        <dbReference type="ARBA" id="ARBA00047833"/>
    </source>
</evidence>
<protein>
    <recommendedName>
        <fullName evidence="3 14">UDP-N-acetylmuramate--L-alanine ligase</fullName>
        <ecNumber evidence="3 14">6.3.2.8</ecNumber>
    </recommendedName>
    <alternativeName>
        <fullName evidence="14">UDP-N-acetylmuramoyl-L-alanine synthetase</fullName>
    </alternativeName>
</protein>
<comment type="pathway">
    <text evidence="2 14">Cell wall biogenesis; peptidoglycan biosynthesis.</text>
</comment>
<evidence type="ECO:0000256" key="9">
    <source>
        <dbReference type="ARBA" id="ARBA00022960"/>
    </source>
</evidence>
<dbReference type="SUPFAM" id="SSF51984">
    <property type="entry name" value="MurCD N-terminal domain"/>
    <property type="match status" value="1"/>
</dbReference>
<dbReference type="RefSeq" id="WP_015050367.1">
    <property type="nucleotide sequence ID" value="NC_018870.1"/>
</dbReference>
<dbReference type="HAMAP" id="MF_00046">
    <property type="entry name" value="MurC"/>
    <property type="match status" value="1"/>
</dbReference>
<dbReference type="PANTHER" id="PTHR43445">
    <property type="entry name" value="UDP-N-ACETYLMURAMATE--L-ALANINE LIGASE-RELATED"/>
    <property type="match status" value="1"/>
</dbReference>
<evidence type="ECO:0000256" key="14">
    <source>
        <dbReference type="HAMAP-Rule" id="MF_00046"/>
    </source>
</evidence>
<evidence type="ECO:0000256" key="10">
    <source>
        <dbReference type="ARBA" id="ARBA00022984"/>
    </source>
</evidence>
<dbReference type="SUPFAM" id="SSF53244">
    <property type="entry name" value="MurD-like peptide ligases, peptide-binding domain"/>
    <property type="match status" value="1"/>
</dbReference>
<evidence type="ECO:0000313" key="18">
    <source>
        <dbReference type="EMBL" id="AFV11486.1"/>
    </source>
</evidence>
<dbReference type="eggNOG" id="COG0773">
    <property type="taxonomic scope" value="Bacteria"/>
</dbReference>
<name>K4LEL9_THEPS</name>
<keyword evidence="6 14" id="KW-0132">Cell division</keyword>
<comment type="subcellular location">
    <subcellularLocation>
        <location evidence="1 14">Cytoplasm</location>
    </subcellularLocation>
</comment>
<keyword evidence="4 14" id="KW-0963">Cytoplasm</keyword>
<dbReference type="InterPro" id="IPR050061">
    <property type="entry name" value="MurCDEF_pg_biosynth"/>
</dbReference>
<dbReference type="InterPro" id="IPR004101">
    <property type="entry name" value="Mur_ligase_C"/>
</dbReference>
<evidence type="ECO:0000259" key="17">
    <source>
        <dbReference type="Pfam" id="PF08245"/>
    </source>
</evidence>
<reference evidence="18 19" key="1">
    <citation type="journal article" date="2012" name="BMC Genomics">
        <title>Genome-guided analysis of physiological and morphological traits of the fermentative acetate oxidizer Thermacetogenium phaeum.</title>
        <authorList>
            <person name="Oehler D."/>
            <person name="Poehlein A."/>
            <person name="Leimbach A."/>
            <person name="Muller N."/>
            <person name="Daniel R."/>
            <person name="Gottschalk G."/>
            <person name="Schink B."/>
        </authorList>
    </citation>
    <scope>NUCLEOTIDE SEQUENCE [LARGE SCALE GENOMIC DNA]</scope>
    <source>
        <strain evidence="19">ATCC BAA-254 / DSM 26808 / PB</strain>
    </source>
</reference>
<dbReference type="SUPFAM" id="SSF53623">
    <property type="entry name" value="MurD-like peptide ligases, catalytic domain"/>
    <property type="match status" value="1"/>
</dbReference>
<keyword evidence="19" id="KW-1185">Reference proteome</keyword>
<dbReference type="Gene3D" id="3.40.1190.10">
    <property type="entry name" value="Mur-like, catalytic domain"/>
    <property type="match status" value="1"/>
</dbReference>
<evidence type="ECO:0000256" key="2">
    <source>
        <dbReference type="ARBA" id="ARBA00004752"/>
    </source>
</evidence>
<dbReference type="Pfam" id="PF08245">
    <property type="entry name" value="Mur_ligase_M"/>
    <property type="match status" value="1"/>
</dbReference>
<gene>
    <name evidence="14 18" type="primary">murC</name>
    <name evidence="18" type="ordered locus">Tph_c12650</name>
</gene>
<dbReference type="GO" id="GO:0008763">
    <property type="term" value="F:UDP-N-acetylmuramate-L-alanine ligase activity"/>
    <property type="evidence" value="ECO:0007669"/>
    <property type="project" value="UniProtKB-UniRule"/>
</dbReference>
<dbReference type="EMBL" id="CP003732">
    <property type="protein sequence ID" value="AFV11486.1"/>
    <property type="molecule type" value="Genomic_DNA"/>
</dbReference>
<dbReference type="GO" id="GO:0071555">
    <property type="term" value="P:cell wall organization"/>
    <property type="evidence" value="ECO:0007669"/>
    <property type="project" value="UniProtKB-KW"/>
</dbReference>
<accession>K4LEL9</accession>
<feature type="domain" description="Mur ligase central" evidence="17">
    <location>
        <begin position="109"/>
        <end position="286"/>
    </location>
</feature>
<dbReference type="Gene3D" id="3.40.50.720">
    <property type="entry name" value="NAD(P)-binding Rossmann-like Domain"/>
    <property type="match status" value="1"/>
</dbReference>
<evidence type="ECO:0000256" key="7">
    <source>
        <dbReference type="ARBA" id="ARBA00022741"/>
    </source>
</evidence>
<dbReference type="Proteomes" id="UP000000467">
    <property type="component" value="Chromosome"/>
</dbReference>
<feature type="domain" description="Mur ligase N-terminal catalytic" evidence="15">
    <location>
        <begin position="6"/>
        <end position="104"/>
    </location>
</feature>
<keyword evidence="12 14" id="KW-0961">Cell wall biogenesis/degradation</keyword>
<dbReference type="InterPro" id="IPR013221">
    <property type="entry name" value="Mur_ligase_cen"/>
</dbReference>
<dbReference type="UniPathway" id="UPA00219"/>
<evidence type="ECO:0000256" key="11">
    <source>
        <dbReference type="ARBA" id="ARBA00023306"/>
    </source>
</evidence>
<dbReference type="AlphaFoldDB" id="K4LEL9"/>
<evidence type="ECO:0000256" key="4">
    <source>
        <dbReference type="ARBA" id="ARBA00022490"/>
    </source>
</evidence>
<dbReference type="Pfam" id="PF02875">
    <property type="entry name" value="Mur_ligase_C"/>
    <property type="match status" value="1"/>
</dbReference>
<dbReference type="KEGG" id="tpz:Tph_c12650"/>
<dbReference type="Pfam" id="PF01225">
    <property type="entry name" value="Mur_ligase"/>
    <property type="match status" value="1"/>
</dbReference>